<dbReference type="PANTHER" id="PTHR18968:SF13">
    <property type="entry name" value="ACETOLACTATE SYNTHASE CATALYTIC SUBUNIT, MITOCHONDRIAL"/>
    <property type="match status" value="1"/>
</dbReference>
<feature type="non-terminal residue" evidence="3">
    <location>
        <position position="1"/>
    </location>
</feature>
<sequence length="86" mass="9364">AEELRELAEKRKIPVTTTLMGMGGFPGNSYLSLGMLGMHGTRYANYAIGECDLLIAIGVRFDDRVTGKIDTFAPHARVIHIDIDAA</sequence>
<evidence type="ECO:0000313" key="3">
    <source>
        <dbReference type="EMBL" id="HBK53932.1"/>
    </source>
</evidence>
<dbReference type="Proteomes" id="UP000263273">
    <property type="component" value="Unassembled WGS sequence"/>
</dbReference>
<dbReference type="GO" id="GO:0009097">
    <property type="term" value="P:isoleucine biosynthetic process"/>
    <property type="evidence" value="ECO:0007669"/>
    <property type="project" value="TreeGrafter"/>
</dbReference>
<dbReference type="Gene3D" id="3.40.50.1220">
    <property type="entry name" value="TPP-binding domain"/>
    <property type="match status" value="1"/>
</dbReference>
<dbReference type="InterPro" id="IPR029035">
    <property type="entry name" value="DHS-like_NAD/FAD-binding_dom"/>
</dbReference>
<dbReference type="GO" id="GO:0000287">
    <property type="term" value="F:magnesium ion binding"/>
    <property type="evidence" value="ECO:0007669"/>
    <property type="project" value="InterPro"/>
</dbReference>
<proteinExistence type="inferred from homology"/>
<dbReference type="GO" id="GO:0050660">
    <property type="term" value="F:flavin adenine dinucleotide binding"/>
    <property type="evidence" value="ECO:0007669"/>
    <property type="project" value="TreeGrafter"/>
</dbReference>
<dbReference type="EC" id="2.2.1.6" evidence="3"/>
<feature type="non-terminal residue" evidence="3">
    <location>
        <position position="86"/>
    </location>
</feature>
<comment type="similarity">
    <text evidence="1">Belongs to the TPP enzyme family.</text>
</comment>
<comment type="caution">
    <text evidence="3">The sequence shown here is derived from an EMBL/GenBank/DDBJ whole genome shotgun (WGS) entry which is preliminary data.</text>
</comment>
<dbReference type="InterPro" id="IPR045229">
    <property type="entry name" value="TPP_enz"/>
</dbReference>
<evidence type="ECO:0000313" key="4">
    <source>
        <dbReference type="Proteomes" id="UP000263273"/>
    </source>
</evidence>
<evidence type="ECO:0000259" key="2">
    <source>
        <dbReference type="Pfam" id="PF00205"/>
    </source>
</evidence>
<feature type="domain" description="Thiamine pyrophosphate enzyme central" evidence="2">
    <location>
        <begin position="2"/>
        <end position="86"/>
    </location>
</feature>
<dbReference type="GO" id="GO:0003984">
    <property type="term" value="F:acetolactate synthase activity"/>
    <property type="evidence" value="ECO:0007669"/>
    <property type="project" value="UniProtKB-EC"/>
</dbReference>
<gene>
    <name evidence="3" type="ORF">DDZ44_08360</name>
</gene>
<evidence type="ECO:0000256" key="1">
    <source>
        <dbReference type="ARBA" id="ARBA00007812"/>
    </source>
</evidence>
<dbReference type="Pfam" id="PF00205">
    <property type="entry name" value="TPP_enzyme_M"/>
    <property type="match status" value="1"/>
</dbReference>
<accession>A0A354Z0E5</accession>
<keyword evidence="3" id="KW-0808">Transferase</keyword>
<dbReference type="GO" id="GO:0009099">
    <property type="term" value="P:L-valine biosynthetic process"/>
    <property type="evidence" value="ECO:0007669"/>
    <property type="project" value="TreeGrafter"/>
</dbReference>
<dbReference type="GO" id="GO:0030976">
    <property type="term" value="F:thiamine pyrophosphate binding"/>
    <property type="evidence" value="ECO:0007669"/>
    <property type="project" value="InterPro"/>
</dbReference>
<dbReference type="PANTHER" id="PTHR18968">
    <property type="entry name" value="THIAMINE PYROPHOSPHATE ENZYMES"/>
    <property type="match status" value="1"/>
</dbReference>
<dbReference type="EMBL" id="DNZF01000181">
    <property type="protein sequence ID" value="HBK53932.1"/>
    <property type="molecule type" value="Genomic_DNA"/>
</dbReference>
<organism evidence="3 4">
    <name type="scientific">Syntrophomonas wolfei</name>
    <dbReference type="NCBI Taxonomy" id="863"/>
    <lineage>
        <taxon>Bacteria</taxon>
        <taxon>Bacillati</taxon>
        <taxon>Bacillota</taxon>
        <taxon>Clostridia</taxon>
        <taxon>Eubacteriales</taxon>
        <taxon>Syntrophomonadaceae</taxon>
        <taxon>Syntrophomonas</taxon>
    </lineage>
</organism>
<name>A0A354Z0E5_9FIRM</name>
<dbReference type="SUPFAM" id="SSF52467">
    <property type="entry name" value="DHS-like NAD/FAD-binding domain"/>
    <property type="match status" value="1"/>
</dbReference>
<dbReference type="AlphaFoldDB" id="A0A354Z0E5"/>
<dbReference type="InterPro" id="IPR012000">
    <property type="entry name" value="Thiamin_PyroP_enz_cen_dom"/>
</dbReference>
<dbReference type="GO" id="GO:0005948">
    <property type="term" value="C:acetolactate synthase complex"/>
    <property type="evidence" value="ECO:0007669"/>
    <property type="project" value="TreeGrafter"/>
</dbReference>
<reference evidence="3 4" key="1">
    <citation type="journal article" date="2018" name="Nat. Biotechnol.">
        <title>A standardized bacterial taxonomy based on genome phylogeny substantially revises the tree of life.</title>
        <authorList>
            <person name="Parks D.H."/>
            <person name="Chuvochina M."/>
            <person name="Waite D.W."/>
            <person name="Rinke C."/>
            <person name="Skarshewski A."/>
            <person name="Chaumeil P.A."/>
            <person name="Hugenholtz P."/>
        </authorList>
    </citation>
    <scope>NUCLEOTIDE SEQUENCE [LARGE SCALE GENOMIC DNA]</scope>
    <source>
        <strain evidence="3">UBA10948</strain>
    </source>
</reference>
<protein>
    <submittedName>
        <fullName evidence="3">Acetolactate synthase large subunit</fullName>
        <ecNumber evidence="3">2.2.1.6</ecNumber>
    </submittedName>
</protein>